<dbReference type="Proteomes" id="UP000015106">
    <property type="component" value="Chromosome 7"/>
</dbReference>
<dbReference type="PANTHER" id="PTHR47592:SF27">
    <property type="entry name" value="OS08G0421700 PROTEIN"/>
    <property type="match status" value="1"/>
</dbReference>
<reference evidence="1" key="3">
    <citation type="submission" date="2022-06" db="UniProtKB">
        <authorList>
            <consortium name="EnsemblPlants"/>
        </authorList>
    </citation>
    <scope>IDENTIFICATION</scope>
</reference>
<protein>
    <recommendedName>
        <fullName evidence="3">DUF4219 domain-containing protein</fullName>
    </recommendedName>
</protein>
<dbReference type="Pfam" id="PF14223">
    <property type="entry name" value="Retrotran_gag_2"/>
    <property type="match status" value="1"/>
</dbReference>
<dbReference type="PANTHER" id="PTHR47592">
    <property type="entry name" value="PBF68 PROTEIN"/>
    <property type="match status" value="1"/>
</dbReference>
<evidence type="ECO:0000313" key="2">
    <source>
        <dbReference type="Proteomes" id="UP000015106"/>
    </source>
</evidence>
<name>A0A8R7QWU1_TRIUA</name>
<sequence length="156" mass="18375">MMKLGFNTLNNLLKLHIFQQSRKPLFEEMPSRSDVIKPDVFDGTNFNRWQAKTKMWLMDQKLFWTMADPPRIDPMDAECQTKWKDADTPAVARLLSVFADKLFDVYVSYMNANKLWDELDQKYSKGDNGNESFITARYLNYKMVDGCSVMERIHEL</sequence>
<evidence type="ECO:0008006" key="3">
    <source>
        <dbReference type="Google" id="ProtNLM"/>
    </source>
</evidence>
<reference evidence="1" key="2">
    <citation type="submission" date="2018-03" db="EMBL/GenBank/DDBJ databases">
        <title>The Triticum urartu genome reveals the dynamic nature of wheat genome evolution.</title>
        <authorList>
            <person name="Ling H."/>
            <person name="Ma B."/>
            <person name="Shi X."/>
            <person name="Liu H."/>
            <person name="Dong L."/>
            <person name="Sun H."/>
            <person name="Cao Y."/>
            <person name="Gao Q."/>
            <person name="Zheng S."/>
            <person name="Li Y."/>
            <person name="Yu Y."/>
            <person name="Du H."/>
            <person name="Qi M."/>
            <person name="Li Y."/>
            <person name="Yu H."/>
            <person name="Cui Y."/>
            <person name="Wang N."/>
            <person name="Chen C."/>
            <person name="Wu H."/>
            <person name="Zhao Y."/>
            <person name="Zhang J."/>
            <person name="Li Y."/>
            <person name="Zhou W."/>
            <person name="Zhang B."/>
            <person name="Hu W."/>
            <person name="Eijk M."/>
            <person name="Tang J."/>
            <person name="Witsenboer H."/>
            <person name="Zhao S."/>
            <person name="Li Z."/>
            <person name="Zhang A."/>
            <person name="Wang D."/>
            <person name="Liang C."/>
        </authorList>
    </citation>
    <scope>NUCLEOTIDE SEQUENCE [LARGE SCALE GENOMIC DNA]</scope>
    <source>
        <strain evidence="1">cv. G1812</strain>
    </source>
</reference>
<reference evidence="2" key="1">
    <citation type="journal article" date="2013" name="Nature">
        <title>Draft genome of the wheat A-genome progenitor Triticum urartu.</title>
        <authorList>
            <person name="Ling H.Q."/>
            <person name="Zhao S."/>
            <person name="Liu D."/>
            <person name="Wang J."/>
            <person name="Sun H."/>
            <person name="Zhang C."/>
            <person name="Fan H."/>
            <person name="Li D."/>
            <person name="Dong L."/>
            <person name="Tao Y."/>
            <person name="Gao C."/>
            <person name="Wu H."/>
            <person name="Li Y."/>
            <person name="Cui Y."/>
            <person name="Guo X."/>
            <person name="Zheng S."/>
            <person name="Wang B."/>
            <person name="Yu K."/>
            <person name="Liang Q."/>
            <person name="Yang W."/>
            <person name="Lou X."/>
            <person name="Chen J."/>
            <person name="Feng M."/>
            <person name="Jian J."/>
            <person name="Zhang X."/>
            <person name="Luo G."/>
            <person name="Jiang Y."/>
            <person name="Liu J."/>
            <person name="Wang Z."/>
            <person name="Sha Y."/>
            <person name="Zhang B."/>
            <person name="Wu H."/>
            <person name="Tang D."/>
            <person name="Shen Q."/>
            <person name="Xue P."/>
            <person name="Zou S."/>
            <person name="Wang X."/>
            <person name="Liu X."/>
            <person name="Wang F."/>
            <person name="Yang Y."/>
            <person name="An X."/>
            <person name="Dong Z."/>
            <person name="Zhang K."/>
            <person name="Zhang X."/>
            <person name="Luo M.C."/>
            <person name="Dvorak J."/>
            <person name="Tong Y."/>
            <person name="Wang J."/>
            <person name="Yang H."/>
            <person name="Li Z."/>
            <person name="Wang D."/>
            <person name="Zhang A."/>
            <person name="Wang J."/>
        </authorList>
    </citation>
    <scope>NUCLEOTIDE SEQUENCE</scope>
    <source>
        <strain evidence="2">cv. G1812</strain>
    </source>
</reference>
<evidence type="ECO:0000313" key="1">
    <source>
        <dbReference type="EnsemblPlants" id="TuG1812G0700000196.01.T01.cds269230"/>
    </source>
</evidence>
<dbReference type="EnsemblPlants" id="TuG1812G0700000196.01.T01">
    <property type="protein sequence ID" value="TuG1812G0700000196.01.T01.cds269230"/>
    <property type="gene ID" value="TuG1812G0700000196.01"/>
</dbReference>
<organism evidence="1 2">
    <name type="scientific">Triticum urartu</name>
    <name type="common">Red wild einkorn</name>
    <name type="synonym">Crithodium urartu</name>
    <dbReference type="NCBI Taxonomy" id="4572"/>
    <lineage>
        <taxon>Eukaryota</taxon>
        <taxon>Viridiplantae</taxon>
        <taxon>Streptophyta</taxon>
        <taxon>Embryophyta</taxon>
        <taxon>Tracheophyta</taxon>
        <taxon>Spermatophyta</taxon>
        <taxon>Magnoliopsida</taxon>
        <taxon>Liliopsida</taxon>
        <taxon>Poales</taxon>
        <taxon>Poaceae</taxon>
        <taxon>BOP clade</taxon>
        <taxon>Pooideae</taxon>
        <taxon>Triticodae</taxon>
        <taxon>Triticeae</taxon>
        <taxon>Triticinae</taxon>
        <taxon>Triticum</taxon>
    </lineage>
</organism>
<dbReference type="AlphaFoldDB" id="A0A8R7QWU1"/>
<keyword evidence="2" id="KW-1185">Reference proteome</keyword>
<dbReference type="Gramene" id="TuG1812G0700000196.01.T01">
    <property type="protein sequence ID" value="TuG1812G0700000196.01.T01.cds269230"/>
    <property type="gene ID" value="TuG1812G0700000196.01"/>
</dbReference>
<proteinExistence type="predicted"/>
<accession>A0A8R7QWU1</accession>